<evidence type="ECO:0000256" key="7">
    <source>
        <dbReference type="SAM" id="Coils"/>
    </source>
</evidence>
<keyword evidence="3" id="KW-0547">Nucleotide-binding</keyword>
<dbReference type="SUPFAM" id="SSF52949">
    <property type="entry name" value="Macro domain-like"/>
    <property type="match status" value="1"/>
</dbReference>
<sequence length="951" mass="108171">MNTAAGKRISEKLKKNDLSLRPHQIIGIDTFFKWFKDGHGGILADEMGLGKTCQTIVALSILAQQNPKFRFIVLSPLSVMKHWEAEIKRFCCGYLRPFVYYGSKDERFEMRKEFHKGDWNICVTPYHIYRDDYSTLVQKKFDVFVVDEAQAIKTMTSQLFSAVFGAKASIYYLLTGTPVQNNIHELYSLLSLIDSKKYPCSHDAREEYCSQPQEVLETAILSAVKMYLLRRMKTEVACEIPEFQEVVIFHGLTHFQKEFYNSILVNNRTFLEENVPENHAKQNLLNTLMQLRKIINHPYLFSGVEPTPYVEGEHIINASGKFMVLMRMLTFLHANGHRCLIFSPYSRHLDILSDALTLKGFKHVHFDGSRKHDERQDAVESFEAKDSDVFCFLITTKAGGLGLTLVGADTVILLDNDFNPQNDLQAMARCHRIGQDKPVKVIRLLAEHTIDTAIWKRTRMKLKLSEFVLNQGGPSINANELRQVLLADLAKLNQVPESTPEHAALLSDAFFVEQLGDSKNNLWLNAPMLKSSAVSTLTEEAEEPVNFFPNGIPLAQRAIERNNDEAMLRKLTEELEKSSRKTRASVIARTKISAAERQRAIAAQEAAKAEKQAKREQLLKDREELKARLWASNNYQSKNIETIISGTTKQSPHRGGSRIFRVFGSVTEPIRDQTDSAPEAWIVQCVETSGRWGNGGVYAAIDALSPKPKEYYQFAARMNDLEAGQVHFVEDIFEQRQVDPSFLEPDLFVDGVTMEAAPEKLKRKVSVVFIVCKNNYTKFVMHQKDLKKCLSRIAQFGATRDKFPSIHMPMLWWCFNELTESDFCSIVYRELCARGFDAYIYHYRKRLYNTNNPVSSRAQPTQLFNLALENRAAATTYVDTFDDDIFLVHPRKRRPADEAEASSSGNSSLEASTKPTPGKKLRLAIDLSPSQQENRFLNDDDSQPSSSSSTP</sequence>
<protein>
    <submittedName>
        <fullName evidence="12">Helicase</fullName>
    </submittedName>
</protein>
<dbReference type="CDD" id="cd18793">
    <property type="entry name" value="SF2_C_SNF"/>
    <property type="match status" value="1"/>
</dbReference>
<evidence type="ECO:0000256" key="4">
    <source>
        <dbReference type="ARBA" id="ARBA00022801"/>
    </source>
</evidence>
<dbReference type="InterPro" id="IPR027417">
    <property type="entry name" value="P-loop_NTPase"/>
</dbReference>
<evidence type="ECO:0000259" key="10">
    <source>
        <dbReference type="PROSITE" id="PS51194"/>
    </source>
</evidence>
<dbReference type="GO" id="GO:0005634">
    <property type="term" value="C:nucleus"/>
    <property type="evidence" value="ECO:0007669"/>
    <property type="project" value="UniProtKB-SubCell"/>
</dbReference>
<feature type="domain" description="Helicase ATP-binding" evidence="9">
    <location>
        <begin position="32"/>
        <end position="196"/>
    </location>
</feature>
<dbReference type="SMART" id="SM00490">
    <property type="entry name" value="HELICc"/>
    <property type="match status" value="1"/>
</dbReference>
<dbReference type="PROSITE" id="PS51192">
    <property type="entry name" value="HELICASE_ATP_BIND_1"/>
    <property type="match status" value="1"/>
</dbReference>
<dbReference type="Pfam" id="PF00176">
    <property type="entry name" value="SNF2-rel_dom"/>
    <property type="match status" value="1"/>
</dbReference>
<dbReference type="GO" id="GO:0006338">
    <property type="term" value="P:chromatin remodeling"/>
    <property type="evidence" value="ECO:0007669"/>
    <property type="project" value="InterPro"/>
</dbReference>
<evidence type="ECO:0000256" key="3">
    <source>
        <dbReference type="ARBA" id="ARBA00022741"/>
    </source>
</evidence>
<comment type="subcellular location">
    <subcellularLocation>
        <location evidence="1">Nucleus</location>
    </subcellularLocation>
</comment>
<dbReference type="GO" id="GO:0003678">
    <property type="term" value="F:DNA helicase activity"/>
    <property type="evidence" value="ECO:0007669"/>
    <property type="project" value="InterPro"/>
</dbReference>
<feature type="compositionally biased region" description="Low complexity" evidence="8">
    <location>
        <begin position="901"/>
        <end position="912"/>
    </location>
</feature>
<dbReference type="Pfam" id="PF00271">
    <property type="entry name" value="Helicase_C"/>
    <property type="match status" value="1"/>
</dbReference>
<evidence type="ECO:0000259" key="9">
    <source>
        <dbReference type="PROSITE" id="PS51192"/>
    </source>
</evidence>
<evidence type="ECO:0000256" key="2">
    <source>
        <dbReference type="ARBA" id="ARBA00007025"/>
    </source>
</evidence>
<keyword evidence="6" id="KW-0539">Nucleus</keyword>
<dbReference type="GO" id="GO:0006281">
    <property type="term" value="P:DNA repair"/>
    <property type="evidence" value="ECO:0007669"/>
    <property type="project" value="InterPro"/>
</dbReference>
<dbReference type="InterPro" id="IPR000330">
    <property type="entry name" value="SNF2_N"/>
</dbReference>
<dbReference type="SUPFAM" id="SSF52540">
    <property type="entry name" value="P-loop containing nucleoside triphosphate hydrolases"/>
    <property type="match status" value="2"/>
</dbReference>
<name>A0A7E4ZZ49_PANRE</name>
<dbReference type="Gene3D" id="3.40.50.10810">
    <property type="entry name" value="Tandem AAA-ATPase domain"/>
    <property type="match status" value="1"/>
</dbReference>
<evidence type="ECO:0000256" key="5">
    <source>
        <dbReference type="ARBA" id="ARBA00022840"/>
    </source>
</evidence>
<keyword evidence="11" id="KW-1185">Reference proteome</keyword>
<feature type="coiled-coil region" evidence="7">
    <location>
        <begin position="561"/>
        <end position="628"/>
    </location>
</feature>
<dbReference type="PROSITE" id="PS51194">
    <property type="entry name" value="HELICASE_CTER"/>
    <property type="match status" value="1"/>
</dbReference>
<evidence type="ECO:0000313" key="11">
    <source>
        <dbReference type="Proteomes" id="UP000492821"/>
    </source>
</evidence>
<keyword evidence="4" id="KW-0378">Hydrolase</keyword>
<accession>A0A7E4ZZ49</accession>
<dbReference type="PANTHER" id="PTHR47157">
    <property type="entry name" value="CHROMODOMAIN-HELICASE-DNA-BINDING PROTEIN 1-LIKE"/>
    <property type="match status" value="1"/>
</dbReference>
<dbReference type="InterPro" id="IPR014001">
    <property type="entry name" value="Helicase_ATP-bd"/>
</dbReference>
<evidence type="ECO:0000256" key="1">
    <source>
        <dbReference type="ARBA" id="ARBA00004123"/>
    </source>
</evidence>
<dbReference type="InterPro" id="IPR038718">
    <property type="entry name" value="SNF2-like_sf"/>
</dbReference>
<feature type="domain" description="Helicase C-terminal" evidence="10">
    <location>
        <begin position="324"/>
        <end position="475"/>
    </location>
</feature>
<dbReference type="InterPro" id="IPR043472">
    <property type="entry name" value="Macro_dom-like"/>
</dbReference>
<keyword evidence="5" id="KW-0067">ATP-binding</keyword>
<evidence type="ECO:0000256" key="8">
    <source>
        <dbReference type="SAM" id="MobiDB-lite"/>
    </source>
</evidence>
<dbReference type="Gene3D" id="3.40.220.10">
    <property type="entry name" value="Leucine Aminopeptidase, subunit E, domain 1"/>
    <property type="match status" value="1"/>
</dbReference>
<dbReference type="WBParaSite" id="Pan_g4743.t1">
    <property type="protein sequence ID" value="Pan_g4743.t1"/>
    <property type="gene ID" value="Pan_g4743"/>
</dbReference>
<dbReference type="PANTHER" id="PTHR47157:SF1">
    <property type="entry name" value="CHROMODOMAIN-HELICASE-DNA-BINDING PROTEIN 1-LIKE"/>
    <property type="match status" value="1"/>
</dbReference>
<evidence type="ECO:0000313" key="12">
    <source>
        <dbReference type="WBParaSite" id="Pan_g4743.t1"/>
    </source>
</evidence>
<dbReference type="InterPro" id="IPR049730">
    <property type="entry name" value="SNF2/RAD54-like_C"/>
</dbReference>
<dbReference type="AlphaFoldDB" id="A0A7E4ZZ49"/>
<keyword evidence="7" id="KW-0175">Coiled coil</keyword>
<dbReference type="Gene3D" id="3.40.50.300">
    <property type="entry name" value="P-loop containing nucleotide triphosphate hydrolases"/>
    <property type="match status" value="1"/>
</dbReference>
<dbReference type="GO" id="GO:0005524">
    <property type="term" value="F:ATP binding"/>
    <property type="evidence" value="ECO:0007669"/>
    <property type="project" value="UniProtKB-KW"/>
</dbReference>
<reference evidence="11" key="1">
    <citation type="journal article" date="2013" name="Genetics">
        <title>The draft genome and transcriptome of Panagrellus redivivus are shaped by the harsh demands of a free-living lifestyle.</title>
        <authorList>
            <person name="Srinivasan J."/>
            <person name="Dillman A.R."/>
            <person name="Macchietto M.G."/>
            <person name="Heikkinen L."/>
            <person name="Lakso M."/>
            <person name="Fracchia K.M."/>
            <person name="Antoshechkin I."/>
            <person name="Mortazavi A."/>
            <person name="Wong G."/>
            <person name="Sternberg P.W."/>
        </authorList>
    </citation>
    <scope>NUCLEOTIDE SEQUENCE [LARGE SCALE GENOMIC DNA]</scope>
    <source>
        <strain evidence="11">MT8872</strain>
    </source>
</reference>
<proteinExistence type="inferred from homology"/>
<dbReference type="Proteomes" id="UP000492821">
    <property type="component" value="Unassembled WGS sequence"/>
</dbReference>
<dbReference type="InterPro" id="IPR001650">
    <property type="entry name" value="Helicase_C-like"/>
</dbReference>
<dbReference type="CDD" id="cd17919">
    <property type="entry name" value="DEXHc_Snf"/>
    <property type="match status" value="1"/>
</dbReference>
<feature type="region of interest" description="Disordered" evidence="8">
    <location>
        <begin position="896"/>
        <end position="951"/>
    </location>
</feature>
<evidence type="ECO:0000256" key="6">
    <source>
        <dbReference type="ARBA" id="ARBA00023242"/>
    </source>
</evidence>
<dbReference type="InterPro" id="IPR031053">
    <property type="entry name" value="ALC1"/>
</dbReference>
<organism evidence="11 12">
    <name type="scientific">Panagrellus redivivus</name>
    <name type="common">Microworm</name>
    <dbReference type="NCBI Taxonomy" id="6233"/>
    <lineage>
        <taxon>Eukaryota</taxon>
        <taxon>Metazoa</taxon>
        <taxon>Ecdysozoa</taxon>
        <taxon>Nematoda</taxon>
        <taxon>Chromadorea</taxon>
        <taxon>Rhabditida</taxon>
        <taxon>Tylenchina</taxon>
        <taxon>Panagrolaimomorpha</taxon>
        <taxon>Panagrolaimoidea</taxon>
        <taxon>Panagrolaimidae</taxon>
        <taxon>Panagrellus</taxon>
    </lineage>
</organism>
<reference evidence="12" key="2">
    <citation type="submission" date="2020-10" db="UniProtKB">
        <authorList>
            <consortium name="WormBaseParasite"/>
        </authorList>
    </citation>
    <scope>IDENTIFICATION</scope>
</reference>
<comment type="similarity">
    <text evidence="2">Belongs to the SNF2/RAD54 helicase family.</text>
</comment>
<dbReference type="SMART" id="SM00487">
    <property type="entry name" value="DEXDc"/>
    <property type="match status" value="1"/>
</dbReference>
<dbReference type="GO" id="GO:0016787">
    <property type="term" value="F:hydrolase activity"/>
    <property type="evidence" value="ECO:0007669"/>
    <property type="project" value="UniProtKB-KW"/>
</dbReference>